<dbReference type="EMBL" id="AE004969">
    <property type="protein sequence ID" value="AAW89253.1"/>
    <property type="molecule type" value="Genomic_DNA"/>
</dbReference>
<organism evidence="1 2">
    <name type="scientific">Neisseria gonorrhoeae (strain ATCC 700825 / FA 1090)</name>
    <dbReference type="NCBI Taxonomy" id="242231"/>
    <lineage>
        <taxon>Bacteria</taxon>
        <taxon>Pseudomonadati</taxon>
        <taxon>Pseudomonadota</taxon>
        <taxon>Betaproteobacteria</taxon>
        <taxon>Neisseriales</taxon>
        <taxon>Neisseriaceae</taxon>
        <taxon>Neisseria</taxon>
    </lineage>
</organism>
<reference evidence="2" key="1">
    <citation type="submission" date="2003-03" db="EMBL/GenBank/DDBJ databases">
        <title>The complete genome sequence of Neisseria gonorrhoeae.</title>
        <authorList>
            <person name="Lewis L.A."/>
            <person name="Gillaspy A.F."/>
            <person name="McLaughlin R.E."/>
            <person name="Gipson M."/>
            <person name="Ducey T.F."/>
            <person name="Ownbey T."/>
            <person name="Hartman K."/>
            <person name="Nydick C."/>
            <person name="Carson M.B."/>
            <person name="Vaughn J."/>
            <person name="Thomson C."/>
            <person name="Song L."/>
            <person name="Lin S."/>
            <person name="Yuan X."/>
            <person name="Najar F."/>
            <person name="Zhan M."/>
            <person name="Ren Q."/>
            <person name="Zhu H."/>
            <person name="Qi S."/>
            <person name="Kenton S.M."/>
            <person name="Lai H."/>
            <person name="White J.D."/>
            <person name="Clifton S."/>
            <person name="Roe B.A."/>
            <person name="Dyer D.W."/>
        </authorList>
    </citation>
    <scope>NUCLEOTIDE SEQUENCE [LARGE SCALE GENOMIC DNA]</scope>
    <source>
        <strain evidence="2">ATCC 700825 / FA 1090</strain>
    </source>
</reference>
<dbReference type="PATRIC" id="fig|242231.10.peg.608"/>
<keyword evidence="2" id="KW-1185">Reference proteome</keyword>
<dbReference type="STRING" id="242231.NGO_0515"/>
<protein>
    <submittedName>
        <fullName evidence="1">Uncharacterized protein</fullName>
    </submittedName>
</protein>
<sequence length="77" mass="8838">MRSLSAGGSIRFHTRPYFKAFKISAGFQINAVKGAAHKTARKNRRTDRYFSNKSNILRNSLKILVYSAYSYSFLNKD</sequence>
<accession>Q5F984</accession>
<dbReference type="HOGENOM" id="CLU_2634413_0_0_4"/>
<evidence type="ECO:0000313" key="1">
    <source>
        <dbReference type="EMBL" id="AAW89253.1"/>
    </source>
</evidence>
<dbReference type="AlphaFoldDB" id="Q5F984"/>
<dbReference type="Proteomes" id="UP000000535">
    <property type="component" value="Chromosome"/>
</dbReference>
<proteinExistence type="predicted"/>
<name>Q5F984_NEIG1</name>
<dbReference type="RefSeq" id="WP_003692884.1">
    <property type="nucleotide sequence ID" value="NC_002946.2"/>
</dbReference>
<dbReference type="KEGG" id="ngo:NGO_0515"/>
<gene>
    <name evidence="1" type="ORF">NGO_0515</name>
</gene>
<evidence type="ECO:0000313" key="2">
    <source>
        <dbReference type="Proteomes" id="UP000000535"/>
    </source>
</evidence>